<evidence type="ECO:0000256" key="1">
    <source>
        <dbReference type="ARBA" id="ARBA00022679"/>
    </source>
</evidence>
<evidence type="ECO:0000259" key="2">
    <source>
        <dbReference type="Pfam" id="PF13649"/>
    </source>
</evidence>
<reference evidence="3" key="1">
    <citation type="submission" date="2016-10" db="EMBL/GenBank/DDBJ databases">
        <title>Sequence of Gallionella enrichment culture.</title>
        <authorList>
            <person name="Poehlein A."/>
            <person name="Muehling M."/>
            <person name="Daniel R."/>
        </authorList>
    </citation>
    <scope>NUCLEOTIDE SEQUENCE</scope>
</reference>
<dbReference type="EC" id="2.1.1.-" evidence="3"/>
<comment type="caution">
    <text evidence="3">The sequence shown here is derived from an EMBL/GenBank/DDBJ whole genome shotgun (WGS) entry which is preliminary data.</text>
</comment>
<proteinExistence type="predicted"/>
<organism evidence="3">
    <name type="scientific">mine drainage metagenome</name>
    <dbReference type="NCBI Taxonomy" id="410659"/>
    <lineage>
        <taxon>unclassified sequences</taxon>
        <taxon>metagenomes</taxon>
        <taxon>ecological metagenomes</taxon>
    </lineage>
</organism>
<keyword evidence="3" id="KW-0489">Methyltransferase</keyword>
<keyword evidence="1 3" id="KW-0808">Transferase</keyword>
<dbReference type="EMBL" id="MLJW01000786">
    <property type="protein sequence ID" value="OIQ82606.1"/>
    <property type="molecule type" value="Genomic_DNA"/>
</dbReference>
<dbReference type="PANTHER" id="PTHR43861">
    <property type="entry name" value="TRANS-ACONITATE 2-METHYLTRANSFERASE-RELATED"/>
    <property type="match status" value="1"/>
</dbReference>
<dbReference type="SUPFAM" id="SSF53335">
    <property type="entry name" value="S-adenosyl-L-methionine-dependent methyltransferases"/>
    <property type="match status" value="1"/>
</dbReference>
<dbReference type="GO" id="GO:0032259">
    <property type="term" value="P:methylation"/>
    <property type="evidence" value="ECO:0007669"/>
    <property type="project" value="UniProtKB-KW"/>
</dbReference>
<dbReference type="InterPro" id="IPR029063">
    <property type="entry name" value="SAM-dependent_MTases_sf"/>
</dbReference>
<dbReference type="Gene3D" id="3.40.50.150">
    <property type="entry name" value="Vaccinia Virus protein VP39"/>
    <property type="match status" value="1"/>
</dbReference>
<name>A0A1J5QGE6_9ZZZZ</name>
<accession>A0A1J5QGE6</accession>
<dbReference type="Pfam" id="PF13649">
    <property type="entry name" value="Methyltransf_25"/>
    <property type="match status" value="1"/>
</dbReference>
<sequence>MGTNPYSAHWFRSFCVTVPPEWTRLDVEGLSALLPFSEFGEVLDIGCGTGRVAGPLADLGYHVTGIDSSPEAIATAKRLHPNASFIEVDQRDLDQIPSEAFDSCLVLWHSFGYFTSYENELVLNGIRRRLRLGGRVVFDLFNPEYARLHTGKQQSRGLDVISAETSIREDRLTSTIDYIDGHRDRIEFQIYEPAVFTEICRASGLQVTQVLSNWKPVDHVSREHVRYQMVLEAIEA</sequence>
<evidence type="ECO:0000313" key="3">
    <source>
        <dbReference type="EMBL" id="OIQ82606.1"/>
    </source>
</evidence>
<feature type="domain" description="Methyltransferase" evidence="2">
    <location>
        <begin position="42"/>
        <end position="134"/>
    </location>
</feature>
<protein>
    <submittedName>
        <fullName evidence="3">Cypemycin methyltransferase</fullName>
        <ecNumber evidence="3">2.1.1.-</ecNumber>
    </submittedName>
</protein>
<dbReference type="CDD" id="cd02440">
    <property type="entry name" value="AdoMet_MTases"/>
    <property type="match status" value="1"/>
</dbReference>
<gene>
    <name evidence="3" type="primary">cypM</name>
    <name evidence="3" type="ORF">GALL_356050</name>
</gene>
<dbReference type="AlphaFoldDB" id="A0A1J5QGE6"/>
<dbReference type="GO" id="GO:0008168">
    <property type="term" value="F:methyltransferase activity"/>
    <property type="evidence" value="ECO:0007669"/>
    <property type="project" value="UniProtKB-KW"/>
</dbReference>
<dbReference type="InterPro" id="IPR041698">
    <property type="entry name" value="Methyltransf_25"/>
</dbReference>